<dbReference type="AlphaFoldDB" id="A0A9X9LCF4"/>
<sequence length="36" mass="3848">MRSALTGLGHGFCFQDSRFSYPPPQALSPTHSALGL</sequence>
<keyword evidence="2" id="KW-1185">Reference proteome</keyword>
<protein>
    <submittedName>
        <fullName evidence="1">Uncharacterized protein</fullName>
    </submittedName>
</protein>
<dbReference type="EMBL" id="CYRY02000225">
    <property type="protein sequence ID" value="VCW49215.1"/>
    <property type="molecule type" value="Genomic_DNA"/>
</dbReference>
<gene>
    <name evidence="1" type="ORF">BN2614_LOCUS5</name>
</gene>
<name>A0A9X9LCF4_GULGU</name>
<evidence type="ECO:0000313" key="2">
    <source>
        <dbReference type="Proteomes" id="UP000269945"/>
    </source>
</evidence>
<dbReference type="Proteomes" id="UP000269945">
    <property type="component" value="Unassembled WGS sequence"/>
</dbReference>
<comment type="caution">
    <text evidence="1">The sequence shown here is derived from an EMBL/GenBank/DDBJ whole genome shotgun (WGS) entry which is preliminary data.</text>
</comment>
<organism evidence="1 2">
    <name type="scientific">Gulo gulo</name>
    <name type="common">Wolverine</name>
    <name type="synonym">Gluton</name>
    <dbReference type="NCBI Taxonomy" id="48420"/>
    <lineage>
        <taxon>Eukaryota</taxon>
        <taxon>Metazoa</taxon>
        <taxon>Chordata</taxon>
        <taxon>Craniata</taxon>
        <taxon>Vertebrata</taxon>
        <taxon>Euteleostomi</taxon>
        <taxon>Mammalia</taxon>
        <taxon>Eutheria</taxon>
        <taxon>Laurasiatheria</taxon>
        <taxon>Carnivora</taxon>
        <taxon>Caniformia</taxon>
        <taxon>Musteloidea</taxon>
        <taxon>Mustelidae</taxon>
        <taxon>Guloninae</taxon>
        <taxon>Gulo</taxon>
    </lineage>
</organism>
<accession>A0A9X9LCF4</accession>
<evidence type="ECO:0000313" key="1">
    <source>
        <dbReference type="EMBL" id="VCW49215.1"/>
    </source>
</evidence>
<proteinExistence type="predicted"/>
<reference evidence="1 2" key="1">
    <citation type="submission" date="2018-10" db="EMBL/GenBank/DDBJ databases">
        <authorList>
            <person name="Ekblom R."/>
            <person name="Jareborg N."/>
        </authorList>
    </citation>
    <scope>NUCLEOTIDE SEQUENCE [LARGE SCALE GENOMIC DNA]</scope>
    <source>
        <tissue evidence="1">Muscle</tissue>
    </source>
</reference>